<evidence type="ECO:0000256" key="2">
    <source>
        <dbReference type="ARBA" id="ARBA00005404"/>
    </source>
</evidence>
<dbReference type="InterPro" id="IPR001041">
    <property type="entry name" value="2Fe-2S_ferredoxin-type"/>
</dbReference>
<dbReference type="Pfam" id="PF22117">
    <property type="entry name" value="Fer4_Nqo3"/>
    <property type="match status" value="1"/>
</dbReference>
<dbReference type="CDD" id="cd02773">
    <property type="entry name" value="MopB_Res-Cmplx1_Nad11"/>
    <property type="match status" value="1"/>
</dbReference>
<evidence type="ECO:0000259" key="12">
    <source>
        <dbReference type="PROSITE" id="PS51085"/>
    </source>
</evidence>
<dbReference type="GO" id="GO:0051539">
    <property type="term" value="F:4 iron, 4 sulfur cluster binding"/>
    <property type="evidence" value="ECO:0007669"/>
    <property type="project" value="UniProtKB-KW"/>
</dbReference>
<organism evidence="15">
    <name type="scientific">Mucor ambiguus</name>
    <dbReference type="NCBI Taxonomy" id="91626"/>
    <lineage>
        <taxon>Eukaryota</taxon>
        <taxon>Fungi</taxon>
        <taxon>Fungi incertae sedis</taxon>
        <taxon>Mucoromycota</taxon>
        <taxon>Mucoromycotina</taxon>
        <taxon>Mucoromycetes</taxon>
        <taxon>Mucorales</taxon>
        <taxon>Mucorineae</taxon>
        <taxon>Mucoraceae</taxon>
        <taxon>Mucor</taxon>
    </lineage>
</organism>
<dbReference type="GO" id="GO:0016020">
    <property type="term" value="C:membrane"/>
    <property type="evidence" value="ECO:0007669"/>
    <property type="project" value="InterPro"/>
</dbReference>
<dbReference type="OrthoDB" id="10249365at2759"/>
<keyword evidence="8" id="KW-0520">NAD</keyword>
<feature type="domain" description="4Fe-4S Mo/W bis-MGD-type" evidence="13">
    <location>
        <begin position="253"/>
        <end position="309"/>
    </location>
</feature>
<dbReference type="SUPFAM" id="SSF54292">
    <property type="entry name" value="2Fe-2S ferredoxin-like"/>
    <property type="match status" value="1"/>
</dbReference>
<dbReference type="InterPro" id="IPR006963">
    <property type="entry name" value="Mopterin_OxRdtase_4Fe-4S_dom"/>
</dbReference>
<evidence type="ECO:0000256" key="1">
    <source>
        <dbReference type="ARBA" id="ARBA00001966"/>
    </source>
</evidence>
<dbReference type="FunFam" id="3.30.200.210:FF:000002">
    <property type="entry name" value="NADH-ubiquinone oxidoreductase 75 kDa subunit"/>
    <property type="match status" value="1"/>
</dbReference>
<dbReference type="GO" id="GO:0046872">
    <property type="term" value="F:metal ion binding"/>
    <property type="evidence" value="ECO:0007669"/>
    <property type="project" value="UniProtKB-KW"/>
</dbReference>
<dbReference type="InterPro" id="IPR036010">
    <property type="entry name" value="2Fe-2S_ferredoxin-like_sf"/>
</dbReference>
<keyword evidence="5" id="KW-1278">Translocase</keyword>
<dbReference type="SMART" id="SM00929">
    <property type="entry name" value="NADH-G_4Fe-4S_3"/>
    <property type="match status" value="1"/>
</dbReference>
<accession>A0A0C9MZJ6</accession>
<dbReference type="FunFam" id="3.10.20.740:FF:000001">
    <property type="entry name" value="NADH-quinone oxidoreductase subunit G"/>
    <property type="match status" value="1"/>
</dbReference>
<dbReference type="InterPro" id="IPR015405">
    <property type="entry name" value="NDUFS1-like_C"/>
</dbReference>
<dbReference type="SUPFAM" id="SSF54862">
    <property type="entry name" value="4Fe-4S ferredoxins"/>
    <property type="match status" value="1"/>
</dbReference>
<keyword evidence="3" id="KW-0004">4Fe-4S</keyword>
<keyword evidence="6" id="KW-0408">Iron</keyword>
<dbReference type="PROSITE" id="PS00642">
    <property type="entry name" value="COMPLEX1_75K_2"/>
    <property type="match status" value="1"/>
</dbReference>
<reference evidence="15" key="1">
    <citation type="submission" date="2014-09" db="EMBL/GenBank/DDBJ databases">
        <title>Draft genome sequence of an oleaginous Mucoromycotina fungus Mucor ambiguus NBRC6742.</title>
        <authorList>
            <person name="Takeda I."/>
            <person name="Yamane N."/>
            <person name="Morita T."/>
            <person name="Tamano K."/>
            <person name="Machida M."/>
            <person name="Baker S."/>
            <person name="Koike H."/>
        </authorList>
    </citation>
    <scope>NUCLEOTIDE SEQUENCE</scope>
    <source>
        <strain evidence="15">NBRC 6742</strain>
    </source>
</reference>
<dbReference type="InterPro" id="IPR050123">
    <property type="entry name" value="Prok_molybdopt-oxidoreductase"/>
</dbReference>
<dbReference type="PROSITE" id="PS00641">
    <property type="entry name" value="COMPLEX1_75K_1"/>
    <property type="match status" value="1"/>
</dbReference>
<evidence type="ECO:0000256" key="6">
    <source>
        <dbReference type="ARBA" id="ARBA00023004"/>
    </source>
</evidence>
<dbReference type="FunFam" id="3.40.50.740:FF:000016">
    <property type="entry name" value="NADH dehydrogenase (Quinone), G subunit"/>
    <property type="match status" value="1"/>
</dbReference>
<evidence type="ECO:0000256" key="10">
    <source>
        <dbReference type="ARBA" id="ARBA00070722"/>
    </source>
</evidence>
<evidence type="ECO:0000256" key="5">
    <source>
        <dbReference type="ARBA" id="ARBA00022967"/>
    </source>
</evidence>
<evidence type="ECO:0000256" key="7">
    <source>
        <dbReference type="ARBA" id="ARBA00023014"/>
    </source>
</evidence>
<comment type="cofactor">
    <cofactor evidence="9">
        <name>[2Fe-2S] cluster</name>
        <dbReference type="ChEBI" id="CHEBI:190135"/>
    </cofactor>
</comment>
<dbReference type="Gene3D" id="3.40.50.740">
    <property type="match status" value="2"/>
</dbReference>
<evidence type="ECO:0000313" key="15">
    <source>
        <dbReference type="EMBL" id="GAN09067.1"/>
    </source>
</evidence>
<evidence type="ECO:0000256" key="3">
    <source>
        <dbReference type="ARBA" id="ARBA00022485"/>
    </source>
</evidence>
<feature type="domain" description="2Fe-2S ferredoxin-type" evidence="12">
    <location>
        <begin position="36"/>
        <end position="114"/>
    </location>
</feature>
<dbReference type="PROSITE" id="PS51085">
    <property type="entry name" value="2FE2S_FER_2"/>
    <property type="match status" value="1"/>
</dbReference>
<dbReference type="Gene3D" id="3.10.20.740">
    <property type="match status" value="1"/>
</dbReference>
<keyword evidence="7" id="KW-0411">Iron-sulfur</keyword>
<name>A0A0C9MZJ6_9FUNG</name>
<feature type="domain" description="4Fe-4S His(Cys)3-ligated-type" evidence="14">
    <location>
        <begin position="114"/>
        <end position="153"/>
    </location>
</feature>
<dbReference type="InterPro" id="IPR019574">
    <property type="entry name" value="NADH_UbQ_OxRdtase_Gsu_4Fe4S-bd"/>
</dbReference>
<dbReference type="NCBIfam" id="TIGR01973">
    <property type="entry name" value="NuoG"/>
    <property type="match status" value="1"/>
</dbReference>
<comment type="cofactor">
    <cofactor evidence="1">
        <name>[4Fe-4S] cluster</name>
        <dbReference type="ChEBI" id="CHEBI:49883"/>
    </cofactor>
</comment>
<dbReference type="Proteomes" id="UP000053815">
    <property type="component" value="Unassembled WGS sequence"/>
</dbReference>
<gene>
    <name evidence="15" type="ORF">MAM1_0241d08589</name>
</gene>
<dbReference type="PANTHER" id="PTHR43105">
    <property type="entry name" value="RESPIRATORY NITRATE REDUCTASE"/>
    <property type="match status" value="1"/>
</dbReference>
<dbReference type="InterPro" id="IPR006656">
    <property type="entry name" value="Mopterin_OxRdtase"/>
</dbReference>
<comment type="similarity">
    <text evidence="2 11">Belongs to the complex I 75 kDa subunit family.</text>
</comment>
<sequence>MLRVINKTNVAARRVATPAILKTGVRAFAASTNVKEEVEVFIDGKSVMIEQGAALIQACEKAGADIPRFCYHERLSIAGNCRMCLVEVERAPKPVASCAYPVMPGMKVKTNSPLVHKAREGVMEFLLYNHPLDCPICDQGGECDLQDQSMRYGSDRGRFAEPMGKRSVEEKNFGPLINTEMTRCIQCTRCVRFANEVAGATELGTSGRGNEMQISTYIEKTIDSEMSGNVIDLCPVGALTSKPYNMKARPWELKKYETIDVSDAIGSNIRLDTRGVEVMRILPRLNEEINEEWISDKTRFFYDGLKVQRLTTPLIRDGDRFVPSSWEAALKRVGHELANTKGNAAKAVAGHLADAESMVALKDLFNRIGSENLAIDAPNGSKPLAVNADFRSNYTLNSTIVGAEEADVVLLIGSNPRHEAPILNTRFRKAWLHNGQDLGLIGQADDLNYEYAHIGDSSKDIEKILDGSHPFAKRLAEAKKPMIVVGSSVIENSKDSEYLLSKVSELSDKFKNTLFQDGWNGVNILQRAAGRTAAYEVGFVPTSTEAAAEPVKFLYLLNADEISAADVPKDAFVVYQGHHGDVGAQYADVILPGAAFTEKNATFVNTEGRTQITRAGVNPPAAAREDWKIIRALSEVAGHTLPYDDLSSVRSRLSDISPALTRYDVIETPSISQIGLSAQRKPSAQSSGEILSSVIKNFYRTDPISRASSTMAKCTKAWVAGKDVEAELKSVAA</sequence>
<evidence type="ECO:0000259" key="14">
    <source>
        <dbReference type="PROSITE" id="PS51839"/>
    </source>
</evidence>
<dbReference type="Pfam" id="PF00384">
    <property type="entry name" value="Molybdopterin"/>
    <property type="match status" value="1"/>
</dbReference>
<proteinExistence type="inferred from homology"/>
<dbReference type="GO" id="GO:0016651">
    <property type="term" value="F:oxidoreductase activity, acting on NAD(P)H"/>
    <property type="evidence" value="ECO:0007669"/>
    <property type="project" value="InterPro"/>
</dbReference>
<dbReference type="Pfam" id="PF09326">
    <property type="entry name" value="NADH_dhqG_C"/>
    <property type="match status" value="1"/>
</dbReference>
<evidence type="ECO:0000256" key="11">
    <source>
        <dbReference type="RuleBase" id="RU004523"/>
    </source>
</evidence>
<dbReference type="InterPro" id="IPR000283">
    <property type="entry name" value="NADH_UbQ_OxRdtase_75kDa_su_CS"/>
</dbReference>
<evidence type="ECO:0000256" key="9">
    <source>
        <dbReference type="ARBA" id="ARBA00034078"/>
    </source>
</evidence>
<evidence type="ECO:0000259" key="13">
    <source>
        <dbReference type="PROSITE" id="PS51669"/>
    </source>
</evidence>
<dbReference type="PROSITE" id="PS51669">
    <property type="entry name" value="4FE4S_MOW_BIS_MGD"/>
    <property type="match status" value="1"/>
</dbReference>
<dbReference type="STRING" id="91626.A0A0C9MZJ6"/>
<evidence type="ECO:0000256" key="8">
    <source>
        <dbReference type="ARBA" id="ARBA00023027"/>
    </source>
</evidence>
<dbReference type="Gene3D" id="3.30.70.20">
    <property type="match status" value="1"/>
</dbReference>
<dbReference type="Pfam" id="PF10588">
    <property type="entry name" value="NADH-G_4Fe-4S_3"/>
    <property type="match status" value="1"/>
</dbReference>
<dbReference type="SUPFAM" id="SSF53706">
    <property type="entry name" value="Formate dehydrogenase/DMSO reductase, domains 1-3"/>
    <property type="match status" value="1"/>
</dbReference>
<dbReference type="FunFam" id="3.30.70.20:FF:000002">
    <property type="entry name" value="NADH-ubiquinone oxidoreductase 75 kDa subunit"/>
    <property type="match status" value="1"/>
</dbReference>
<dbReference type="Pfam" id="PF13510">
    <property type="entry name" value="Fer2_4"/>
    <property type="match status" value="1"/>
</dbReference>
<evidence type="ECO:0000256" key="4">
    <source>
        <dbReference type="ARBA" id="ARBA00022723"/>
    </source>
</evidence>
<keyword evidence="4" id="KW-0479">Metal-binding</keyword>
<dbReference type="EMBL" id="DF836530">
    <property type="protein sequence ID" value="GAN09067.1"/>
    <property type="molecule type" value="Genomic_DNA"/>
</dbReference>
<dbReference type="PROSITE" id="PS00643">
    <property type="entry name" value="COMPLEX1_75K_3"/>
    <property type="match status" value="1"/>
</dbReference>
<keyword evidence="16" id="KW-1185">Reference proteome</keyword>
<dbReference type="Pfam" id="PF22151">
    <property type="entry name" value="Fer4_NDSU1"/>
    <property type="match status" value="1"/>
</dbReference>
<dbReference type="InterPro" id="IPR010228">
    <property type="entry name" value="NADH_UbQ_OxRdtase_Gsu"/>
</dbReference>
<evidence type="ECO:0000313" key="16">
    <source>
        <dbReference type="Proteomes" id="UP000053815"/>
    </source>
</evidence>
<dbReference type="AlphaFoldDB" id="A0A0C9MZJ6"/>
<dbReference type="PANTHER" id="PTHR43105:SF13">
    <property type="entry name" value="NADH-UBIQUINONE OXIDOREDUCTASE 75 KDA SUBUNIT, MITOCHONDRIAL"/>
    <property type="match status" value="1"/>
</dbReference>
<dbReference type="CDD" id="cd00207">
    <property type="entry name" value="fer2"/>
    <property type="match status" value="1"/>
</dbReference>
<dbReference type="GO" id="GO:0008137">
    <property type="term" value="F:NADH dehydrogenase (ubiquinone) activity"/>
    <property type="evidence" value="ECO:0007669"/>
    <property type="project" value="InterPro"/>
</dbReference>
<dbReference type="InterPro" id="IPR054351">
    <property type="entry name" value="NADH_UbQ_OxRdtase_ferredoxin"/>
</dbReference>
<dbReference type="GO" id="GO:0042773">
    <property type="term" value="P:ATP synthesis coupled electron transport"/>
    <property type="evidence" value="ECO:0007669"/>
    <property type="project" value="InterPro"/>
</dbReference>
<protein>
    <recommendedName>
        <fullName evidence="10">NADH-ubiquinone oxidoreductase 78 kDa subunit, mitochondrial</fullName>
    </recommendedName>
</protein>
<dbReference type="PROSITE" id="PS51839">
    <property type="entry name" value="4FE4S_HC3"/>
    <property type="match status" value="1"/>
</dbReference>